<evidence type="ECO:0000313" key="2">
    <source>
        <dbReference type="EMBL" id="MCT7945198.1"/>
    </source>
</evidence>
<dbReference type="Pfam" id="PF11335">
    <property type="entry name" value="DUF3137"/>
    <property type="match status" value="1"/>
</dbReference>
<evidence type="ECO:0000313" key="3">
    <source>
        <dbReference type="Proteomes" id="UP001155604"/>
    </source>
</evidence>
<dbReference type="InterPro" id="IPR021484">
    <property type="entry name" value="DUF3137"/>
</dbReference>
<dbReference type="EMBL" id="JAMTCC010000010">
    <property type="protein sequence ID" value="MCT7945198.1"/>
    <property type="molecule type" value="Genomic_DNA"/>
</dbReference>
<dbReference type="AlphaFoldDB" id="A0A9X3B045"/>
<evidence type="ECO:0000256" key="1">
    <source>
        <dbReference type="SAM" id="Phobius"/>
    </source>
</evidence>
<proteinExistence type="predicted"/>
<organism evidence="2 3">
    <name type="scientific">Shewanella septentrionalis</name>
    <dbReference type="NCBI Taxonomy" id="2952223"/>
    <lineage>
        <taxon>Bacteria</taxon>
        <taxon>Pseudomonadati</taxon>
        <taxon>Pseudomonadota</taxon>
        <taxon>Gammaproteobacteria</taxon>
        <taxon>Alteromonadales</taxon>
        <taxon>Shewanellaceae</taxon>
        <taxon>Shewanella</taxon>
    </lineage>
</organism>
<sequence length="345" mass="39807">MNILTFILGSPIQTYRGHVGLSADLDELPQLEAYYEEHLAPISRKYENKRVACLKAARKRLYLSLMIVLGLSLLTVIGYYSGRAYFPPLPLLALVGLSWWSFAPTRDFKHLVQRDIYPLMFKYFGDDFVYSREMRLDMNRLVAAKVLPQYDKVSFGDYIQGRYKGVELTVNELTLTKNVQVEELDASTNRRRTVTRTETQFSGLVVELSSHKAFIGHTVVLRDRGGLANFLSDSHAGLVRVKLEDPQFEKEFDVFSTDQVESRYLLNKAFMERLQELAKHFGGNIQCAFFRNKLIMSLPNRRTRFQMQSIFNGATFSVEFSQINREMKQLFAIIEVLKLNQHTGL</sequence>
<gene>
    <name evidence="2" type="ORF">NE536_07415</name>
</gene>
<comment type="caution">
    <text evidence="2">The sequence shown here is derived from an EMBL/GenBank/DDBJ whole genome shotgun (WGS) entry which is preliminary data.</text>
</comment>
<keyword evidence="3" id="KW-1185">Reference proteome</keyword>
<feature type="transmembrane region" description="Helical" evidence="1">
    <location>
        <begin position="61"/>
        <end position="79"/>
    </location>
</feature>
<dbReference type="RefSeq" id="WP_261272302.1">
    <property type="nucleotide sequence ID" value="NZ_JAMTCC010000010.1"/>
</dbReference>
<keyword evidence="1" id="KW-0812">Transmembrane</keyword>
<dbReference type="Proteomes" id="UP001155604">
    <property type="component" value="Unassembled WGS sequence"/>
</dbReference>
<reference evidence="2" key="1">
    <citation type="journal article" date="2023" name="Int. J. Syst. Evol. Microbiol.">
        <title>&lt;i&gt;Shewanella septentrionalis&lt;/i&gt; sp. nov. and &lt;i&gt;Shewanella holmiensis&lt;/i&gt; sp. nov., isolated from Baltic Sea water and sediments.</title>
        <authorList>
            <person name="Martin-Rodriguez A.J."/>
            <person name="Thorell K."/>
            <person name="Joffre E."/>
            <person name="Jensie-Markopoulos S."/>
            <person name="Moore E.R.B."/>
            <person name="Sjoling A."/>
        </authorList>
    </citation>
    <scope>NUCLEOTIDE SEQUENCE</scope>
    <source>
        <strain evidence="2">SP1W3</strain>
    </source>
</reference>
<keyword evidence="1" id="KW-1133">Transmembrane helix</keyword>
<name>A0A9X3B045_9GAMM</name>
<accession>A0A9X3B045</accession>
<protein>
    <submittedName>
        <fullName evidence="2">DUF3137 domain-containing protein</fullName>
    </submittedName>
</protein>
<keyword evidence="1" id="KW-0472">Membrane</keyword>